<proteinExistence type="predicted"/>
<dbReference type="EMBL" id="AP023322">
    <property type="protein sequence ID" value="BCI62322.1"/>
    <property type="molecule type" value="Genomic_DNA"/>
</dbReference>
<gene>
    <name evidence="6" type="ORF">Cop2CBH44_06750</name>
</gene>
<dbReference type="PROSITE" id="PS51352">
    <property type="entry name" value="THIOREDOXIN_2"/>
    <property type="match status" value="1"/>
</dbReference>
<evidence type="ECO:0000259" key="5">
    <source>
        <dbReference type="PROSITE" id="PS51352"/>
    </source>
</evidence>
<name>A0A7G1HU84_9BACT</name>
<dbReference type="InterPro" id="IPR000866">
    <property type="entry name" value="AhpC/TSA"/>
</dbReference>
<evidence type="ECO:0000256" key="1">
    <source>
        <dbReference type="ARBA" id="ARBA00004196"/>
    </source>
</evidence>
<dbReference type="InterPro" id="IPR017937">
    <property type="entry name" value="Thioredoxin_CS"/>
</dbReference>
<dbReference type="InterPro" id="IPR013766">
    <property type="entry name" value="Thioredoxin_domain"/>
</dbReference>
<evidence type="ECO:0000313" key="7">
    <source>
        <dbReference type="Proteomes" id="UP000594042"/>
    </source>
</evidence>
<dbReference type="CDD" id="cd02966">
    <property type="entry name" value="TlpA_like_family"/>
    <property type="match status" value="1"/>
</dbReference>
<dbReference type="PANTHER" id="PTHR42852">
    <property type="entry name" value="THIOL:DISULFIDE INTERCHANGE PROTEIN DSBE"/>
    <property type="match status" value="1"/>
</dbReference>
<keyword evidence="2" id="KW-0201">Cytochrome c-type biogenesis</keyword>
<dbReference type="Gene3D" id="3.40.30.10">
    <property type="entry name" value="Glutaredoxin"/>
    <property type="match status" value="1"/>
</dbReference>
<feature type="domain" description="Thioredoxin" evidence="5">
    <location>
        <begin position="227"/>
        <end position="367"/>
    </location>
</feature>
<comment type="subcellular location">
    <subcellularLocation>
        <location evidence="1">Cell envelope</location>
    </subcellularLocation>
</comment>
<dbReference type="PANTHER" id="PTHR42852:SF6">
    <property type="entry name" value="THIOL:DISULFIDE INTERCHANGE PROTEIN DSBE"/>
    <property type="match status" value="1"/>
</dbReference>
<dbReference type="PROSITE" id="PS00194">
    <property type="entry name" value="THIOREDOXIN_1"/>
    <property type="match status" value="1"/>
</dbReference>
<dbReference type="Pfam" id="PF14289">
    <property type="entry name" value="DUF4369"/>
    <property type="match status" value="1"/>
</dbReference>
<dbReference type="InterPro" id="IPR050553">
    <property type="entry name" value="Thioredoxin_ResA/DsbE_sf"/>
</dbReference>
<keyword evidence="7" id="KW-1185">Reference proteome</keyword>
<dbReference type="InterPro" id="IPR036249">
    <property type="entry name" value="Thioredoxin-like_sf"/>
</dbReference>
<reference evidence="7" key="1">
    <citation type="submission" date="2020-07" db="EMBL/GenBank/DDBJ databases">
        <title>Complete genome sequencing of Coprobacter sp. strain 2CBH44.</title>
        <authorList>
            <person name="Sakamoto M."/>
            <person name="Murakami T."/>
            <person name="Mori H."/>
        </authorList>
    </citation>
    <scope>NUCLEOTIDE SEQUENCE [LARGE SCALE GENOMIC DNA]</scope>
    <source>
        <strain evidence="7">2CBH44</strain>
    </source>
</reference>
<evidence type="ECO:0000256" key="3">
    <source>
        <dbReference type="ARBA" id="ARBA00023157"/>
    </source>
</evidence>
<dbReference type="GO" id="GO:0017004">
    <property type="term" value="P:cytochrome complex assembly"/>
    <property type="evidence" value="ECO:0007669"/>
    <property type="project" value="UniProtKB-KW"/>
</dbReference>
<dbReference type="InterPro" id="IPR025380">
    <property type="entry name" value="DUF4369"/>
</dbReference>
<evidence type="ECO:0000256" key="4">
    <source>
        <dbReference type="ARBA" id="ARBA00023284"/>
    </source>
</evidence>
<evidence type="ECO:0000313" key="6">
    <source>
        <dbReference type="EMBL" id="BCI62322.1"/>
    </source>
</evidence>
<organism evidence="6 7">
    <name type="scientific">Coprobacter secundus subsp. similis</name>
    <dbReference type="NCBI Taxonomy" id="2751153"/>
    <lineage>
        <taxon>Bacteria</taxon>
        <taxon>Pseudomonadati</taxon>
        <taxon>Bacteroidota</taxon>
        <taxon>Bacteroidia</taxon>
        <taxon>Bacteroidales</taxon>
        <taxon>Barnesiellaceae</taxon>
        <taxon>Coprobacter</taxon>
    </lineage>
</organism>
<dbReference type="KEGG" id="copr:Cop2CBH44_06750"/>
<dbReference type="RefSeq" id="WP_200755546.1">
    <property type="nucleotide sequence ID" value="NZ_AP023322.1"/>
</dbReference>
<dbReference type="AlphaFoldDB" id="A0A7G1HU84"/>
<dbReference type="GO" id="GO:0030313">
    <property type="term" value="C:cell envelope"/>
    <property type="evidence" value="ECO:0007669"/>
    <property type="project" value="UniProtKB-SubCell"/>
</dbReference>
<accession>A0A7G1HU84</accession>
<dbReference type="Proteomes" id="UP000594042">
    <property type="component" value="Chromosome"/>
</dbReference>
<sequence>MYSKIISGILILTITLSCSDNYNIEGTIDSIANGDIVILQKQQGQSFINIDSAHIKDGHFSFKGRQDTATMALISISGKDKLPFTPLLFILENGNLRARIDTLSSISGTELNDKFQNYMDDRSFLDIKLEQLSRQYVTTYVKGQLTDSLFVRLQKEFGEYETQLKDLTRNYILNNTNNISGVYLFIQNSFLFPPETQKEIIENGGEFFEHNPAIQTFSKLLSMNKNVEIGMPYINLKMQTPSGSPVTLSDYIQKGKYVLIDFWASWCAPCRKQMPELIKIYDRFKNKNFEIVGVSFDNNKNEWVEYINDMKISWPQMSDLKGWDSNAIMLYAIQGIPHTVLVNPQGIIIAKDLKGKELISTLNKLLK</sequence>
<dbReference type="PROSITE" id="PS51257">
    <property type="entry name" value="PROKAR_LIPOPROTEIN"/>
    <property type="match status" value="1"/>
</dbReference>
<protein>
    <submittedName>
        <fullName evidence="6">Thiol:disulfide interchange protein</fullName>
    </submittedName>
</protein>
<keyword evidence="3" id="KW-1015">Disulfide bond</keyword>
<dbReference type="Pfam" id="PF00578">
    <property type="entry name" value="AhpC-TSA"/>
    <property type="match status" value="1"/>
</dbReference>
<keyword evidence="4" id="KW-0676">Redox-active center</keyword>
<evidence type="ECO:0000256" key="2">
    <source>
        <dbReference type="ARBA" id="ARBA00022748"/>
    </source>
</evidence>
<dbReference type="SUPFAM" id="SSF52833">
    <property type="entry name" value="Thioredoxin-like"/>
    <property type="match status" value="1"/>
</dbReference>